<comment type="similarity">
    <text evidence="1">Belongs to the cytidine and deoxycytidylate deaminase family. ADAT2 subfamily.</text>
</comment>
<feature type="domain" description="CMP/dCMP-type deaminase" evidence="10">
    <location>
        <begin position="2"/>
        <end position="120"/>
    </location>
</feature>
<dbReference type="PANTHER" id="PTHR11079:SF202">
    <property type="entry name" value="TRNA-SPECIFIC ADENOSINE DEAMINASE"/>
    <property type="match status" value="1"/>
</dbReference>
<dbReference type="InterPro" id="IPR000073">
    <property type="entry name" value="AB_hydrolase_1"/>
</dbReference>
<evidence type="ECO:0000259" key="10">
    <source>
        <dbReference type="PROSITE" id="PS51747"/>
    </source>
</evidence>
<dbReference type="InterPro" id="IPR029058">
    <property type="entry name" value="AB_hydrolase_fold"/>
</dbReference>
<keyword evidence="3 8" id="KW-0819">tRNA processing</keyword>
<evidence type="ECO:0000313" key="12">
    <source>
        <dbReference type="Proteomes" id="UP000023268"/>
    </source>
</evidence>
<feature type="region of interest" description="Disordered" evidence="9">
    <location>
        <begin position="328"/>
        <end position="358"/>
    </location>
</feature>
<dbReference type="EMBL" id="JEMG01000001">
    <property type="protein sequence ID" value="EYC51434.1"/>
    <property type="molecule type" value="Genomic_DNA"/>
</dbReference>
<dbReference type="EC" id="3.5.4.33" evidence="8"/>
<comment type="function">
    <text evidence="8">Catalyzes the deamination of adenosine to inosine at the wobble position 34 of tRNA(Arg2).</text>
</comment>
<dbReference type="Gene3D" id="3.40.50.1820">
    <property type="entry name" value="alpha/beta hydrolase"/>
    <property type="match status" value="1"/>
</dbReference>
<gene>
    <name evidence="8" type="primary">tadA</name>
    <name evidence="11" type="ORF">AZ34_10290</name>
</gene>
<organism evidence="11 12">
    <name type="scientific">Hylemonella gracilis str. Niagara R</name>
    <dbReference type="NCBI Taxonomy" id="1458275"/>
    <lineage>
        <taxon>Bacteria</taxon>
        <taxon>Pseudomonadati</taxon>
        <taxon>Pseudomonadota</taxon>
        <taxon>Betaproteobacteria</taxon>
        <taxon>Burkholderiales</taxon>
        <taxon>Comamonadaceae</taxon>
        <taxon>Hylemonella</taxon>
    </lineage>
</organism>
<name>A0A016XH63_9BURK</name>
<dbReference type="InterPro" id="IPR016193">
    <property type="entry name" value="Cytidine_deaminase-like"/>
</dbReference>
<dbReference type="CDD" id="cd01285">
    <property type="entry name" value="nucleoside_deaminase"/>
    <property type="match status" value="1"/>
</dbReference>
<dbReference type="PROSITE" id="PS51747">
    <property type="entry name" value="CYT_DCMP_DEAMINASES_2"/>
    <property type="match status" value="1"/>
</dbReference>
<comment type="cofactor">
    <cofactor evidence="8">
        <name>Zn(2+)</name>
        <dbReference type="ChEBI" id="CHEBI:29105"/>
    </cofactor>
    <text evidence="8">Binds 1 zinc ion per subunit.</text>
</comment>
<dbReference type="SUPFAM" id="SSF53927">
    <property type="entry name" value="Cytidine deaminase-like"/>
    <property type="match status" value="1"/>
</dbReference>
<dbReference type="GO" id="GO:0052717">
    <property type="term" value="F:tRNA-specific adenosine-34 deaminase activity"/>
    <property type="evidence" value="ECO:0007669"/>
    <property type="project" value="UniProtKB-UniRule"/>
</dbReference>
<dbReference type="InterPro" id="IPR016192">
    <property type="entry name" value="APOBEC/CMP_deaminase_Zn-bd"/>
</dbReference>
<dbReference type="InterPro" id="IPR058535">
    <property type="entry name" value="MafB19-deam"/>
</dbReference>
<dbReference type="InterPro" id="IPR002125">
    <property type="entry name" value="CMP_dCMP_dom"/>
</dbReference>
<dbReference type="Proteomes" id="UP000023268">
    <property type="component" value="Unassembled WGS sequence"/>
</dbReference>
<dbReference type="InterPro" id="IPR028883">
    <property type="entry name" value="tRNA_aden_deaminase"/>
</dbReference>
<evidence type="ECO:0000256" key="4">
    <source>
        <dbReference type="ARBA" id="ARBA00022723"/>
    </source>
</evidence>
<dbReference type="OrthoDB" id="9802676at2"/>
<dbReference type="HAMAP" id="MF_00972">
    <property type="entry name" value="tRNA_aden_deaminase"/>
    <property type="match status" value="1"/>
</dbReference>
<dbReference type="RefSeq" id="WP_035607705.1">
    <property type="nucleotide sequence ID" value="NZ_JEMG01000001.1"/>
</dbReference>
<evidence type="ECO:0000256" key="5">
    <source>
        <dbReference type="ARBA" id="ARBA00022801"/>
    </source>
</evidence>
<comment type="catalytic activity">
    <reaction evidence="7 8">
        <text>adenosine(34) in tRNA + H2O + H(+) = inosine(34) in tRNA + NH4(+)</text>
        <dbReference type="Rhea" id="RHEA:43168"/>
        <dbReference type="Rhea" id="RHEA-COMP:10373"/>
        <dbReference type="Rhea" id="RHEA-COMP:10374"/>
        <dbReference type="ChEBI" id="CHEBI:15377"/>
        <dbReference type="ChEBI" id="CHEBI:15378"/>
        <dbReference type="ChEBI" id="CHEBI:28938"/>
        <dbReference type="ChEBI" id="CHEBI:74411"/>
        <dbReference type="ChEBI" id="CHEBI:82852"/>
        <dbReference type="EC" id="3.5.4.33"/>
    </reaction>
</comment>
<dbReference type="eggNOG" id="COG0590">
    <property type="taxonomic scope" value="Bacteria"/>
</dbReference>
<dbReference type="STRING" id="1458275.AZ34_10290"/>
<dbReference type="Pfam" id="PF00561">
    <property type="entry name" value="Abhydrolase_1"/>
    <property type="match status" value="1"/>
</dbReference>
<evidence type="ECO:0000256" key="9">
    <source>
        <dbReference type="SAM" id="MobiDB-lite"/>
    </source>
</evidence>
<comment type="caution">
    <text evidence="11">The sequence shown here is derived from an EMBL/GenBank/DDBJ whole genome shotgun (WGS) entry which is preliminary data.</text>
</comment>
<keyword evidence="4 8" id="KW-0479">Metal-binding</keyword>
<evidence type="ECO:0000256" key="1">
    <source>
        <dbReference type="ARBA" id="ARBA00010669"/>
    </source>
</evidence>
<accession>A0A016XH63</accession>
<keyword evidence="5 8" id="KW-0378">Hydrolase</keyword>
<feature type="binding site" evidence="8">
    <location>
        <position position="92"/>
    </location>
    <ligand>
        <name>Zn(2+)</name>
        <dbReference type="ChEBI" id="CHEBI:29105"/>
        <note>catalytic</note>
    </ligand>
</feature>
<dbReference type="Gene3D" id="3.40.140.10">
    <property type="entry name" value="Cytidine Deaminase, domain 2"/>
    <property type="match status" value="1"/>
</dbReference>
<dbReference type="GO" id="GO:0008270">
    <property type="term" value="F:zinc ion binding"/>
    <property type="evidence" value="ECO:0007669"/>
    <property type="project" value="UniProtKB-UniRule"/>
</dbReference>
<proteinExistence type="inferred from homology"/>
<dbReference type="SUPFAM" id="SSF53474">
    <property type="entry name" value="alpha/beta-Hydrolases"/>
    <property type="match status" value="1"/>
</dbReference>
<dbReference type="AlphaFoldDB" id="A0A016XH63"/>
<sequence>MSLDLDFMRQALDQARQAAQMGEVPVGAVLVHQDPRTGAHRVLATGRNTPIADHDPTAHAEMKALRAAGLALGNYRLEDCTLYVTLEPCPMCAGAMLHARLKRLVYGAADPKTGAAGSVLNLFDYRQLNHQTKVQGGLLAEDCGALLQDFFLQRRRQAREATLQDPARFPLREDALRTPEHRFANLPDFPWTPRYLNDLPSLAGLRLHYLDEGGGDTTHQGDGPADASDDHRVTWLCLHGQGDWSYRYRALIPQLLARGDRVVAPDLIGFGRSDKPKKEGAHRLEWHLQVLREFVERLDLRRVALLLPGEAGDPIAELGRRWARAESGRQVQAHDAAAPRAKPDELDESYTQEARRAWDAPFPDAGHRAAQRAFAAFATISAPD</sequence>
<evidence type="ECO:0000313" key="11">
    <source>
        <dbReference type="EMBL" id="EYC51434.1"/>
    </source>
</evidence>
<dbReference type="NCBIfam" id="NF008113">
    <property type="entry name" value="PRK10860.1"/>
    <property type="match status" value="1"/>
</dbReference>
<dbReference type="GO" id="GO:0002100">
    <property type="term" value="P:tRNA wobble adenosine to inosine editing"/>
    <property type="evidence" value="ECO:0007669"/>
    <property type="project" value="UniProtKB-UniRule"/>
</dbReference>
<dbReference type="Pfam" id="PF14437">
    <property type="entry name" value="MafB19-deam"/>
    <property type="match status" value="1"/>
</dbReference>
<keyword evidence="6 8" id="KW-0862">Zinc</keyword>
<evidence type="ECO:0000256" key="6">
    <source>
        <dbReference type="ARBA" id="ARBA00022833"/>
    </source>
</evidence>
<evidence type="ECO:0000256" key="8">
    <source>
        <dbReference type="HAMAP-Rule" id="MF_00972"/>
    </source>
</evidence>
<dbReference type="FunFam" id="3.40.140.10:FF:000005">
    <property type="entry name" value="tRNA-specific adenosine deaminase"/>
    <property type="match status" value="1"/>
</dbReference>
<dbReference type="PANTHER" id="PTHR11079">
    <property type="entry name" value="CYTOSINE DEAMINASE FAMILY MEMBER"/>
    <property type="match status" value="1"/>
</dbReference>
<evidence type="ECO:0000256" key="3">
    <source>
        <dbReference type="ARBA" id="ARBA00022694"/>
    </source>
</evidence>
<comment type="subunit">
    <text evidence="2 8">Homodimer.</text>
</comment>
<feature type="binding site" evidence="8">
    <location>
        <position position="89"/>
    </location>
    <ligand>
        <name>Zn(2+)</name>
        <dbReference type="ChEBI" id="CHEBI:29105"/>
        <note>catalytic</note>
    </ligand>
</feature>
<feature type="binding site" evidence="8">
    <location>
        <position position="59"/>
    </location>
    <ligand>
        <name>Zn(2+)</name>
        <dbReference type="ChEBI" id="CHEBI:29105"/>
        <note>catalytic</note>
    </ligand>
</feature>
<feature type="active site" description="Proton donor" evidence="8">
    <location>
        <position position="61"/>
    </location>
</feature>
<protein>
    <recommendedName>
        <fullName evidence="8">tRNA-specific adenosine deaminase</fullName>
        <ecNumber evidence="8">3.5.4.33</ecNumber>
    </recommendedName>
</protein>
<evidence type="ECO:0000256" key="2">
    <source>
        <dbReference type="ARBA" id="ARBA00011738"/>
    </source>
</evidence>
<evidence type="ECO:0000256" key="7">
    <source>
        <dbReference type="ARBA" id="ARBA00048045"/>
    </source>
</evidence>
<reference evidence="11 12" key="1">
    <citation type="submission" date="2014-02" db="EMBL/GenBank/DDBJ databases">
        <title>Draft Genome of Hylemonella gracilis isolated from the Niagara River.</title>
        <authorList>
            <person name="Pawlowski D.R."/>
            <person name="Koudelka G.B."/>
        </authorList>
    </citation>
    <scope>NUCLEOTIDE SEQUENCE [LARGE SCALE GENOMIC DNA]</scope>
    <source>
        <strain evidence="11 12">Niagara R</strain>
    </source>
</reference>
<dbReference type="PROSITE" id="PS00903">
    <property type="entry name" value="CYT_DCMP_DEAMINASES_1"/>
    <property type="match status" value="1"/>
</dbReference>